<accession>A0A9P5MXJ6</accession>
<sequence length="449" mass="49590">MWFHSGAKSGAVLTSPVSADHRFRILVVGKRGSGKSSLISAAFRVDMSVAQAGVSDINLAFRPDDNHHLIAHESAGLEPGDAQGLRAIRDFMSNRTDPSCAAAERLHAIWICVPSSDAVNRSIGEGVEEILRTGRVPIVVVFTKSDLAFPQILGSDSGKSQCRDRARSRAYAQCEQLCRPLFRREPKDVPAELVSVMPQYRALIDDLIVTTDRFTMGLRTALNPSAPSSSRGMRPRIAPAPLVRSAAPSLRASRDITIQAIQASIELGRSRYWRDLWSSLDFADQPLKSCVNIIHIDIVDKWNLYDRNGYLSSDQFKINMSHVVKDLAVPTDGASQSSDWNASGDKFANWVYDIYRGSQENVRCVMGYIVNLTAILDSIFRTAAGNVTENIALEATSIHVRSGRRDSIHRDIRNFVTETFASRFAVLEKDLVLEKIINLIGQYCAPSNS</sequence>
<evidence type="ECO:0008006" key="3">
    <source>
        <dbReference type="Google" id="ProtNLM"/>
    </source>
</evidence>
<proteinExistence type="predicted"/>
<evidence type="ECO:0000313" key="2">
    <source>
        <dbReference type="Proteomes" id="UP000759537"/>
    </source>
</evidence>
<dbReference type="Proteomes" id="UP000759537">
    <property type="component" value="Unassembled WGS sequence"/>
</dbReference>
<reference evidence="1" key="1">
    <citation type="submission" date="2019-10" db="EMBL/GenBank/DDBJ databases">
        <authorList>
            <consortium name="DOE Joint Genome Institute"/>
            <person name="Kuo A."/>
            <person name="Miyauchi S."/>
            <person name="Kiss E."/>
            <person name="Drula E."/>
            <person name="Kohler A."/>
            <person name="Sanchez-Garcia M."/>
            <person name="Andreopoulos B."/>
            <person name="Barry K.W."/>
            <person name="Bonito G."/>
            <person name="Buee M."/>
            <person name="Carver A."/>
            <person name="Chen C."/>
            <person name="Cichocki N."/>
            <person name="Clum A."/>
            <person name="Culley D."/>
            <person name="Crous P.W."/>
            <person name="Fauchery L."/>
            <person name="Girlanda M."/>
            <person name="Hayes R."/>
            <person name="Keri Z."/>
            <person name="LaButti K."/>
            <person name="Lipzen A."/>
            <person name="Lombard V."/>
            <person name="Magnuson J."/>
            <person name="Maillard F."/>
            <person name="Morin E."/>
            <person name="Murat C."/>
            <person name="Nolan M."/>
            <person name="Ohm R."/>
            <person name="Pangilinan J."/>
            <person name="Pereira M."/>
            <person name="Perotto S."/>
            <person name="Peter M."/>
            <person name="Riley R."/>
            <person name="Sitrit Y."/>
            <person name="Stielow B."/>
            <person name="Szollosi G."/>
            <person name="Zifcakova L."/>
            <person name="Stursova M."/>
            <person name="Spatafora J.W."/>
            <person name="Tedersoo L."/>
            <person name="Vaario L.-M."/>
            <person name="Yamada A."/>
            <person name="Yan M."/>
            <person name="Wang P."/>
            <person name="Xu J."/>
            <person name="Bruns T."/>
            <person name="Baldrian P."/>
            <person name="Vilgalys R."/>
            <person name="Henrissat B."/>
            <person name="Grigoriev I.V."/>
            <person name="Hibbett D."/>
            <person name="Nagy L.G."/>
            <person name="Martin F.M."/>
        </authorList>
    </citation>
    <scope>NUCLEOTIDE SEQUENCE</scope>
    <source>
        <strain evidence="1">Prilba</strain>
    </source>
</reference>
<dbReference type="AlphaFoldDB" id="A0A9P5MXJ6"/>
<gene>
    <name evidence="1" type="ORF">DFH94DRAFT_439329</name>
</gene>
<dbReference type="Gene3D" id="3.40.50.300">
    <property type="entry name" value="P-loop containing nucleotide triphosphate hydrolases"/>
    <property type="match status" value="1"/>
</dbReference>
<dbReference type="SUPFAM" id="SSF52540">
    <property type="entry name" value="P-loop containing nucleoside triphosphate hydrolases"/>
    <property type="match status" value="1"/>
</dbReference>
<keyword evidence="2" id="KW-1185">Reference proteome</keyword>
<reference evidence="1" key="2">
    <citation type="journal article" date="2020" name="Nat. Commun.">
        <title>Large-scale genome sequencing of mycorrhizal fungi provides insights into the early evolution of symbiotic traits.</title>
        <authorList>
            <person name="Miyauchi S."/>
            <person name="Kiss E."/>
            <person name="Kuo A."/>
            <person name="Drula E."/>
            <person name="Kohler A."/>
            <person name="Sanchez-Garcia M."/>
            <person name="Morin E."/>
            <person name="Andreopoulos B."/>
            <person name="Barry K.W."/>
            <person name="Bonito G."/>
            <person name="Buee M."/>
            <person name="Carver A."/>
            <person name="Chen C."/>
            <person name="Cichocki N."/>
            <person name="Clum A."/>
            <person name="Culley D."/>
            <person name="Crous P.W."/>
            <person name="Fauchery L."/>
            <person name="Girlanda M."/>
            <person name="Hayes R.D."/>
            <person name="Keri Z."/>
            <person name="LaButti K."/>
            <person name="Lipzen A."/>
            <person name="Lombard V."/>
            <person name="Magnuson J."/>
            <person name="Maillard F."/>
            <person name="Murat C."/>
            <person name="Nolan M."/>
            <person name="Ohm R.A."/>
            <person name="Pangilinan J."/>
            <person name="Pereira M.F."/>
            <person name="Perotto S."/>
            <person name="Peter M."/>
            <person name="Pfister S."/>
            <person name="Riley R."/>
            <person name="Sitrit Y."/>
            <person name="Stielow J.B."/>
            <person name="Szollosi G."/>
            <person name="Zifcakova L."/>
            <person name="Stursova M."/>
            <person name="Spatafora J.W."/>
            <person name="Tedersoo L."/>
            <person name="Vaario L.M."/>
            <person name="Yamada A."/>
            <person name="Yan M."/>
            <person name="Wang P."/>
            <person name="Xu J."/>
            <person name="Bruns T."/>
            <person name="Baldrian P."/>
            <person name="Vilgalys R."/>
            <person name="Dunand C."/>
            <person name="Henrissat B."/>
            <person name="Grigoriev I.V."/>
            <person name="Hibbett D."/>
            <person name="Nagy L.G."/>
            <person name="Martin F.M."/>
        </authorList>
    </citation>
    <scope>NUCLEOTIDE SEQUENCE</scope>
    <source>
        <strain evidence="1">Prilba</strain>
    </source>
</reference>
<dbReference type="InterPro" id="IPR027417">
    <property type="entry name" value="P-loop_NTPase"/>
</dbReference>
<dbReference type="EMBL" id="WHVB01000007">
    <property type="protein sequence ID" value="KAF8481037.1"/>
    <property type="molecule type" value="Genomic_DNA"/>
</dbReference>
<name>A0A9P5MXJ6_9AGAM</name>
<dbReference type="CDD" id="cd00882">
    <property type="entry name" value="Ras_like_GTPase"/>
    <property type="match status" value="1"/>
</dbReference>
<dbReference type="OrthoDB" id="391988at2759"/>
<organism evidence="1 2">
    <name type="scientific">Russula ochroleuca</name>
    <dbReference type="NCBI Taxonomy" id="152965"/>
    <lineage>
        <taxon>Eukaryota</taxon>
        <taxon>Fungi</taxon>
        <taxon>Dikarya</taxon>
        <taxon>Basidiomycota</taxon>
        <taxon>Agaricomycotina</taxon>
        <taxon>Agaricomycetes</taxon>
        <taxon>Russulales</taxon>
        <taxon>Russulaceae</taxon>
        <taxon>Russula</taxon>
    </lineage>
</organism>
<evidence type="ECO:0000313" key="1">
    <source>
        <dbReference type="EMBL" id="KAF8481037.1"/>
    </source>
</evidence>
<protein>
    <recommendedName>
        <fullName evidence="3">G domain-containing protein</fullName>
    </recommendedName>
</protein>
<comment type="caution">
    <text evidence="1">The sequence shown here is derived from an EMBL/GenBank/DDBJ whole genome shotgun (WGS) entry which is preliminary data.</text>
</comment>